<keyword evidence="5" id="KW-1185">Reference proteome</keyword>
<gene>
    <name evidence="4" type="ORF">Cgig2_031313</name>
</gene>
<protein>
    <recommendedName>
        <fullName evidence="3">Remorin C-terminal domain-containing protein</fullName>
    </recommendedName>
</protein>
<comment type="caution">
    <text evidence="4">The sequence shown here is derived from an EMBL/GenBank/DDBJ whole genome shotgun (WGS) entry which is preliminary data.</text>
</comment>
<comment type="similarity">
    <text evidence="1">Belongs to the remorin family.</text>
</comment>
<evidence type="ECO:0000256" key="1">
    <source>
        <dbReference type="ARBA" id="ARBA00005711"/>
    </source>
</evidence>
<evidence type="ECO:0000313" key="4">
    <source>
        <dbReference type="EMBL" id="KAJ8445500.1"/>
    </source>
</evidence>
<accession>A0A9Q1QMG4</accession>
<proteinExistence type="inferred from homology"/>
<feature type="region of interest" description="Disordered" evidence="2">
    <location>
        <begin position="78"/>
        <end position="236"/>
    </location>
</feature>
<feature type="compositionally biased region" description="Pro residues" evidence="2">
    <location>
        <begin position="204"/>
        <end position="215"/>
    </location>
</feature>
<dbReference type="AlphaFoldDB" id="A0A9Q1QMG4"/>
<organism evidence="4 5">
    <name type="scientific">Carnegiea gigantea</name>
    <dbReference type="NCBI Taxonomy" id="171969"/>
    <lineage>
        <taxon>Eukaryota</taxon>
        <taxon>Viridiplantae</taxon>
        <taxon>Streptophyta</taxon>
        <taxon>Embryophyta</taxon>
        <taxon>Tracheophyta</taxon>
        <taxon>Spermatophyta</taxon>
        <taxon>Magnoliopsida</taxon>
        <taxon>eudicotyledons</taxon>
        <taxon>Gunneridae</taxon>
        <taxon>Pentapetalae</taxon>
        <taxon>Caryophyllales</taxon>
        <taxon>Cactineae</taxon>
        <taxon>Cactaceae</taxon>
        <taxon>Cactoideae</taxon>
        <taxon>Echinocereeae</taxon>
        <taxon>Carnegiea</taxon>
    </lineage>
</organism>
<feature type="compositionally biased region" description="Basic and acidic residues" evidence="2">
    <location>
        <begin position="224"/>
        <end position="236"/>
    </location>
</feature>
<feature type="region of interest" description="Disordered" evidence="2">
    <location>
        <begin position="395"/>
        <end position="417"/>
    </location>
</feature>
<feature type="domain" description="Remorin C-terminal" evidence="3">
    <location>
        <begin position="231"/>
        <end position="327"/>
    </location>
</feature>
<feature type="compositionally biased region" description="Basic and acidic residues" evidence="2">
    <location>
        <begin position="395"/>
        <end position="407"/>
    </location>
</feature>
<sequence>MEALITRARSRFSRREEPGEGRIPSQKTASFKGDRRPHKWFRRQLSGQMSLNESGEDVEFAAAVAAAAFAITSLESDDVNERKMKGPESTPSMVELGETSKSSADAETNEITPEKTIHPVPSIKKKPSALKKRLTFAVEVPEDAQGSFTERPPSVKKTPSFWEEPSEEDAGSVKPPQRSPTVTEAPTFDEGGFADPRRMKPADSMPPPILPPAVPPLHIQQPTKGERRRDQETDADVWEREEMAKIEERDVKLRQTIHGWEKKKMTKARQKLETTESEVEKRRAKAVQKYQTEMEQIQQIADGARAQAKEKQRTDRSKTTDKANRYKELLATIHEWEEKKKQKATRKLRMTEVELENKKAKARQRYQIEMEQIREITNGARAQVTEKMRNEELKVKEKANRYRETGKKPLPPLCQCL</sequence>
<dbReference type="PANTHER" id="PTHR31471">
    <property type="entry name" value="OS02G0116800 PROTEIN"/>
    <property type="match status" value="1"/>
</dbReference>
<evidence type="ECO:0000259" key="3">
    <source>
        <dbReference type="Pfam" id="PF03763"/>
    </source>
</evidence>
<reference evidence="4" key="1">
    <citation type="submission" date="2022-04" db="EMBL/GenBank/DDBJ databases">
        <title>Carnegiea gigantea Genome sequencing and assembly v2.</title>
        <authorList>
            <person name="Copetti D."/>
            <person name="Sanderson M.J."/>
            <person name="Burquez A."/>
            <person name="Wojciechowski M.F."/>
        </authorList>
    </citation>
    <scope>NUCLEOTIDE SEQUENCE</scope>
    <source>
        <strain evidence="4">SGP5-SGP5p</strain>
        <tissue evidence="4">Aerial part</tissue>
    </source>
</reference>
<feature type="compositionally biased region" description="Basic and acidic residues" evidence="2">
    <location>
        <begin position="307"/>
        <end position="322"/>
    </location>
</feature>
<feature type="compositionally biased region" description="Basic residues" evidence="2">
    <location>
        <begin position="123"/>
        <end position="134"/>
    </location>
</feature>
<feature type="region of interest" description="Disordered" evidence="2">
    <location>
        <begin position="301"/>
        <end position="322"/>
    </location>
</feature>
<name>A0A9Q1QMG4_9CARY</name>
<dbReference type="OrthoDB" id="1879425at2759"/>
<dbReference type="EMBL" id="JAKOGI010000077">
    <property type="protein sequence ID" value="KAJ8445500.1"/>
    <property type="molecule type" value="Genomic_DNA"/>
</dbReference>
<evidence type="ECO:0000313" key="5">
    <source>
        <dbReference type="Proteomes" id="UP001153076"/>
    </source>
</evidence>
<dbReference type="InterPro" id="IPR005516">
    <property type="entry name" value="Remorin_C"/>
</dbReference>
<dbReference type="PANTHER" id="PTHR31471:SF51">
    <property type="entry name" value="REMORIN FAMILY PROTEIN"/>
    <property type="match status" value="1"/>
</dbReference>
<feature type="compositionally biased region" description="Polar residues" evidence="2">
    <location>
        <begin position="99"/>
        <end position="111"/>
    </location>
</feature>
<dbReference type="Pfam" id="PF03763">
    <property type="entry name" value="Remorin_C"/>
    <property type="match status" value="1"/>
</dbReference>
<feature type="region of interest" description="Disordered" evidence="2">
    <location>
        <begin position="1"/>
        <end position="38"/>
    </location>
</feature>
<dbReference type="Proteomes" id="UP001153076">
    <property type="component" value="Unassembled WGS sequence"/>
</dbReference>
<evidence type="ECO:0000256" key="2">
    <source>
        <dbReference type="SAM" id="MobiDB-lite"/>
    </source>
</evidence>